<organism evidence="1 2">
    <name type="scientific">Portunus trituberculatus</name>
    <name type="common">Swimming crab</name>
    <name type="synonym">Neptunus trituberculatus</name>
    <dbReference type="NCBI Taxonomy" id="210409"/>
    <lineage>
        <taxon>Eukaryota</taxon>
        <taxon>Metazoa</taxon>
        <taxon>Ecdysozoa</taxon>
        <taxon>Arthropoda</taxon>
        <taxon>Crustacea</taxon>
        <taxon>Multicrustacea</taxon>
        <taxon>Malacostraca</taxon>
        <taxon>Eumalacostraca</taxon>
        <taxon>Eucarida</taxon>
        <taxon>Decapoda</taxon>
        <taxon>Pleocyemata</taxon>
        <taxon>Brachyura</taxon>
        <taxon>Eubrachyura</taxon>
        <taxon>Portunoidea</taxon>
        <taxon>Portunidae</taxon>
        <taxon>Portuninae</taxon>
        <taxon>Portunus</taxon>
    </lineage>
</organism>
<evidence type="ECO:0000313" key="1">
    <source>
        <dbReference type="EMBL" id="MPD04884.1"/>
    </source>
</evidence>
<proteinExistence type="predicted"/>
<reference evidence="1 2" key="1">
    <citation type="submission" date="2019-05" db="EMBL/GenBank/DDBJ databases">
        <title>Another draft genome of Portunus trituberculatus and its Hox gene families provides insights of decapod evolution.</title>
        <authorList>
            <person name="Jeong J.-H."/>
            <person name="Song I."/>
            <person name="Kim S."/>
            <person name="Choi T."/>
            <person name="Kim D."/>
            <person name="Ryu S."/>
            <person name="Kim W."/>
        </authorList>
    </citation>
    <scope>NUCLEOTIDE SEQUENCE [LARGE SCALE GENOMIC DNA]</scope>
    <source>
        <tissue evidence="1">Muscle</tissue>
    </source>
</reference>
<keyword evidence="2" id="KW-1185">Reference proteome</keyword>
<dbReference type="Proteomes" id="UP000324222">
    <property type="component" value="Unassembled WGS sequence"/>
</dbReference>
<protein>
    <submittedName>
        <fullName evidence="1">Uncharacterized protein</fullName>
    </submittedName>
</protein>
<comment type="caution">
    <text evidence="1">The sequence shown here is derived from an EMBL/GenBank/DDBJ whole genome shotgun (WGS) entry which is preliminary data.</text>
</comment>
<sequence>MSWSGACPTWCGTKRCICVSSSRSSR</sequence>
<evidence type="ECO:0000313" key="2">
    <source>
        <dbReference type="Proteomes" id="UP000324222"/>
    </source>
</evidence>
<dbReference type="EMBL" id="VSRR010143284">
    <property type="protein sequence ID" value="MPD04884.1"/>
    <property type="molecule type" value="Genomic_DNA"/>
</dbReference>
<dbReference type="AlphaFoldDB" id="A0A5B7KDP1"/>
<name>A0A5B7KDP1_PORTR</name>
<accession>A0A5B7KDP1</accession>
<gene>
    <name evidence="1" type="ORF">E2C01_100595</name>
</gene>